<dbReference type="EMBL" id="OMOF01000515">
    <property type="protein sequence ID" value="SPF52230.1"/>
    <property type="molecule type" value="Genomic_DNA"/>
</dbReference>
<dbReference type="Proteomes" id="UP000238916">
    <property type="component" value="Unassembled WGS sequence"/>
</dbReference>
<reference evidence="2" key="1">
    <citation type="submission" date="2018-02" db="EMBL/GenBank/DDBJ databases">
        <authorList>
            <person name="Hausmann B."/>
        </authorList>
    </citation>
    <scope>NUCLEOTIDE SEQUENCE [LARGE SCALE GENOMIC DNA]</scope>
    <source>
        <strain evidence="2">Peat soil MAG SbF1</strain>
    </source>
</reference>
<evidence type="ECO:0000313" key="2">
    <source>
        <dbReference type="Proteomes" id="UP000238916"/>
    </source>
</evidence>
<sequence>MRKPVKEIENVLNNGVCVAMEQKSAIRNPSCTMLLMIKAAVPMNAGGLPPTLLAK</sequence>
<evidence type="ECO:0000313" key="1">
    <source>
        <dbReference type="EMBL" id="SPF52230.1"/>
    </source>
</evidence>
<protein>
    <submittedName>
        <fullName evidence="1">Uncharacterized protein</fullName>
    </submittedName>
</protein>
<gene>
    <name evidence="1" type="ORF">SBF1_5620008</name>
</gene>
<accession>A0A2U3LK59</accession>
<proteinExistence type="predicted"/>
<organism evidence="1 2">
    <name type="scientific">Candidatus Desulfosporosinus infrequens</name>
    <dbReference type="NCBI Taxonomy" id="2043169"/>
    <lineage>
        <taxon>Bacteria</taxon>
        <taxon>Bacillati</taxon>
        <taxon>Bacillota</taxon>
        <taxon>Clostridia</taxon>
        <taxon>Eubacteriales</taxon>
        <taxon>Desulfitobacteriaceae</taxon>
        <taxon>Desulfosporosinus</taxon>
    </lineage>
</organism>
<dbReference type="AlphaFoldDB" id="A0A2U3LK59"/>
<name>A0A2U3LK59_9FIRM</name>